<reference evidence="1 2" key="1">
    <citation type="submission" date="2023-10" db="EMBL/GenBank/DDBJ databases">
        <title>Fecal carriage and genetic characteristics of carbapenem-resistant Enterobacterales among healthy adults from four provinces of China.</title>
        <authorList>
            <person name="Li Y."/>
            <person name="Zhang R."/>
        </authorList>
    </citation>
    <scope>NUCLEOTIDE SEQUENCE [LARGE SCALE GENOMIC DNA]</scope>
    <source>
        <strain evidence="1 2">HN-157</strain>
    </source>
</reference>
<dbReference type="EMBL" id="JAWPBP010000073">
    <property type="protein sequence ID" value="MDW2720239.1"/>
    <property type="molecule type" value="Genomic_DNA"/>
</dbReference>
<dbReference type="AlphaFoldDB" id="A0ABD5HPZ1"/>
<dbReference type="PANTHER" id="PTHR39328">
    <property type="entry name" value="BLL2871 PROTEIN"/>
    <property type="match status" value="1"/>
</dbReference>
<dbReference type="RefSeq" id="WP_051800691.1">
    <property type="nucleotide sequence ID" value="NZ_JAIFQY010000051.1"/>
</dbReference>
<dbReference type="SUPFAM" id="SSF56235">
    <property type="entry name" value="N-terminal nucleophile aminohydrolases (Ntn hydrolases)"/>
    <property type="match status" value="1"/>
</dbReference>
<protein>
    <submittedName>
        <fullName evidence="1">DUF1028 domain-containing protein</fullName>
    </submittedName>
</protein>
<accession>A0ABD5HPZ1</accession>
<name>A0ABD5HPZ1_9ENTR</name>
<sequence length="143" mass="14743">MTFSIVARCTTTGAIGAATATAGPAVGALVLHGASLAGAIATQAMTNPVAGLKATQWLQQGINARACLQMMLDEDEGRDLRQWIVIDSQGQSVDWTGGCCLPWCGSLSEENLAIAGNMLAGEQVIQAALLQIVGGDKLIIPFC</sequence>
<evidence type="ECO:0000313" key="1">
    <source>
        <dbReference type="EMBL" id="MDW2720239.1"/>
    </source>
</evidence>
<evidence type="ECO:0000313" key="2">
    <source>
        <dbReference type="Proteomes" id="UP001287436"/>
    </source>
</evidence>
<comment type="caution">
    <text evidence="1">The sequence shown here is derived from an EMBL/GenBank/DDBJ whole genome shotgun (WGS) entry which is preliminary data.</text>
</comment>
<dbReference type="InterPro" id="IPR029055">
    <property type="entry name" value="Ntn_hydrolases_N"/>
</dbReference>
<dbReference type="InterPro" id="IPR010430">
    <property type="entry name" value="DUF1028"/>
</dbReference>
<gene>
    <name evidence="1" type="ORF">RYZ49_31245</name>
</gene>
<dbReference type="Gene3D" id="3.60.20.10">
    <property type="entry name" value="Glutamine Phosphoribosylpyrophosphate, subunit 1, domain 1"/>
    <property type="match status" value="1"/>
</dbReference>
<dbReference type="Proteomes" id="UP001287436">
    <property type="component" value="Unassembled WGS sequence"/>
</dbReference>
<dbReference type="PANTHER" id="PTHR39328:SF1">
    <property type="entry name" value="BLL2871 PROTEIN"/>
    <property type="match status" value="1"/>
</dbReference>
<proteinExistence type="predicted"/>
<dbReference type="Pfam" id="PF06267">
    <property type="entry name" value="DUF1028"/>
    <property type="match status" value="1"/>
</dbReference>
<organism evidence="1 2">
    <name type="scientific">Klebsiella pasteurii</name>
    <dbReference type="NCBI Taxonomy" id="2587529"/>
    <lineage>
        <taxon>Bacteria</taxon>
        <taxon>Pseudomonadati</taxon>
        <taxon>Pseudomonadota</taxon>
        <taxon>Gammaproteobacteria</taxon>
        <taxon>Enterobacterales</taxon>
        <taxon>Enterobacteriaceae</taxon>
        <taxon>Klebsiella/Raoultella group</taxon>
        <taxon>Klebsiella</taxon>
    </lineage>
</organism>